<feature type="transmembrane region" description="Helical" evidence="6">
    <location>
        <begin position="236"/>
        <end position="261"/>
    </location>
</feature>
<keyword evidence="5 6" id="KW-0472">Membrane</keyword>
<dbReference type="PANTHER" id="PTHR30213:SF0">
    <property type="entry name" value="UPF0761 MEMBRANE PROTEIN YIHY"/>
    <property type="match status" value="1"/>
</dbReference>
<dbReference type="PIRSF" id="PIRSF035875">
    <property type="entry name" value="RNase_BN"/>
    <property type="match status" value="1"/>
</dbReference>
<dbReference type="EMBL" id="CP019640">
    <property type="protein sequence ID" value="AQQ54465.1"/>
    <property type="molecule type" value="Genomic_DNA"/>
</dbReference>
<protein>
    <recommendedName>
        <fullName evidence="9">YihY/virulence factor BrkB family protein</fullName>
    </recommendedName>
</protein>
<evidence type="ECO:0000256" key="2">
    <source>
        <dbReference type="ARBA" id="ARBA00022475"/>
    </source>
</evidence>
<feature type="transmembrane region" description="Helical" evidence="6">
    <location>
        <begin position="201"/>
        <end position="224"/>
    </location>
</feature>
<organism evidence="7 8">
    <name type="scientific">Planococcus lenghuensis</name>
    <dbReference type="NCBI Taxonomy" id="2213202"/>
    <lineage>
        <taxon>Bacteria</taxon>
        <taxon>Bacillati</taxon>
        <taxon>Bacillota</taxon>
        <taxon>Bacilli</taxon>
        <taxon>Bacillales</taxon>
        <taxon>Caryophanaceae</taxon>
        <taxon>Planococcus</taxon>
    </lineage>
</organism>
<evidence type="ECO:0000256" key="3">
    <source>
        <dbReference type="ARBA" id="ARBA00022692"/>
    </source>
</evidence>
<dbReference type="InterPro" id="IPR017039">
    <property type="entry name" value="Virul_fac_BrkB"/>
</dbReference>
<feature type="transmembrane region" description="Helical" evidence="6">
    <location>
        <begin position="23"/>
        <end position="45"/>
    </location>
</feature>
<accession>A0A1Q2L1W8</accession>
<evidence type="ECO:0000313" key="8">
    <source>
        <dbReference type="Proteomes" id="UP000188184"/>
    </source>
</evidence>
<dbReference type="Proteomes" id="UP000188184">
    <property type="component" value="Chromosome"/>
</dbReference>
<evidence type="ECO:0000256" key="1">
    <source>
        <dbReference type="ARBA" id="ARBA00004651"/>
    </source>
</evidence>
<dbReference type="NCBIfam" id="TIGR00765">
    <property type="entry name" value="yihY_not_rbn"/>
    <property type="match status" value="1"/>
</dbReference>
<dbReference type="OrthoDB" id="9775903at2"/>
<keyword evidence="8" id="KW-1185">Reference proteome</keyword>
<evidence type="ECO:0000256" key="5">
    <source>
        <dbReference type="ARBA" id="ARBA00023136"/>
    </source>
</evidence>
<gene>
    <name evidence="7" type="ORF">B0X71_16055</name>
</gene>
<feature type="transmembrane region" description="Helical" evidence="6">
    <location>
        <begin position="83"/>
        <end position="106"/>
    </location>
</feature>
<evidence type="ECO:0000313" key="7">
    <source>
        <dbReference type="EMBL" id="AQQ54465.1"/>
    </source>
</evidence>
<dbReference type="AlphaFoldDB" id="A0A1Q2L1W8"/>
<comment type="subcellular location">
    <subcellularLocation>
        <location evidence="1">Cell membrane</location>
        <topology evidence="1">Multi-pass membrane protein</topology>
    </subcellularLocation>
</comment>
<proteinExistence type="predicted"/>
<name>A0A1Q2L1W8_9BACL</name>
<feature type="transmembrane region" description="Helical" evidence="6">
    <location>
        <begin position="165"/>
        <end position="189"/>
    </location>
</feature>
<feature type="transmembrane region" description="Helical" evidence="6">
    <location>
        <begin position="126"/>
        <end position="145"/>
    </location>
</feature>
<reference evidence="7 8" key="1">
    <citation type="submission" date="2017-02" db="EMBL/GenBank/DDBJ databases">
        <title>The complete genomic sequence of a novel cold adapted crude oil-degrading bacterium Planococcus qaidamina Y42.</title>
        <authorList>
            <person name="Yang R."/>
        </authorList>
    </citation>
    <scope>NUCLEOTIDE SEQUENCE [LARGE SCALE GENOMIC DNA]</scope>
    <source>
        <strain evidence="7 8">Y42</strain>
    </source>
</reference>
<dbReference type="PANTHER" id="PTHR30213">
    <property type="entry name" value="INNER MEMBRANE PROTEIN YHJD"/>
    <property type="match status" value="1"/>
</dbReference>
<dbReference type="KEGG" id="pmar:B0X71_16055"/>
<keyword evidence="2" id="KW-1003">Cell membrane</keyword>
<keyword evidence="3 6" id="KW-0812">Transmembrane</keyword>
<sequence>MNLFKRTGRRFFKDHYYDRAAQTAYYLLVSILPFLIFMLSLISYFPVDQEAVLNFIEPFAPGESFTLIADNVRVILDEGKGRILSVSLISAFWVSSMAVQSLARTLNHAYGAPSKLPFLKGLARDLSITFLFMIIVPVSLLLPFAEQWLRWAADYLNVLDEWSGALYVWRIIKWGLGTLFIFLFFLVFFRVVPNQPIRFSTVLPGAILSTVGWQIASLLFGYYTAEVSYSRLYGQLSGIIVLVGWFYLTATIVLFSGLLNAEYLQRKQDIKYGMRSHPPKNTRLETDKT</sequence>
<evidence type="ECO:0008006" key="9">
    <source>
        <dbReference type="Google" id="ProtNLM"/>
    </source>
</evidence>
<keyword evidence="4 6" id="KW-1133">Transmembrane helix</keyword>
<evidence type="ECO:0000256" key="4">
    <source>
        <dbReference type="ARBA" id="ARBA00022989"/>
    </source>
</evidence>
<dbReference type="RefSeq" id="WP_077590358.1">
    <property type="nucleotide sequence ID" value="NZ_CP019640.1"/>
</dbReference>
<evidence type="ECO:0000256" key="6">
    <source>
        <dbReference type="SAM" id="Phobius"/>
    </source>
</evidence>
<dbReference type="Pfam" id="PF03631">
    <property type="entry name" value="Virul_fac_BrkB"/>
    <property type="match status" value="1"/>
</dbReference>
<dbReference type="GO" id="GO:0005886">
    <property type="term" value="C:plasma membrane"/>
    <property type="evidence" value="ECO:0007669"/>
    <property type="project" value="UniProtKB-SubCell"/>
</dbReference>